<proteinExistence type="predicted"/>
<dbReference type="Proteomes" id="UP001188597">
    <property type="component" value="Unassembled WGS sequence"/>
</dbReference>
<name>A0AA88WT08_9ASTE</name>
<accession>A0AA88WT08</accession>
<comment type="caution">
    <text evidence="2">The sequence shown here is derived from an EMBL/GenBank/DDBJ whole genome shotgun (WGS) entry which is preliminary data.</text>
</comment>
<evidence type="ECO:0000313" key="2">
    <source>
        <dbReference type="EMBL" id="KAK3033531.1"/>
    </source>
</evidence>
<feature type="region of interest" description="Disordered" evidence="1">
    <location>
        <begin position="172"/>
        <end position="194"/>
    </location>
</feature>
<protein>
    <recommendedName>
        <fullName evidence="4">Retrotransposon gag domain-containing protein</fullName>
    </recommendedName>
</protein>
<evidence type="ECO:0000313" key="3">
    <source>
        <dbReference type="Proteomes" id="UP001188597"/>
    </source>
</evidence>
<keyword evidence="3" id="KW-1185">Reference proteome</keyword>
<dbReference type="AlphaFoldDB" id="A0AA88WT08"/>
<sequence>MRMLPNSLSNMMNGLQENHQIITWFRNTYLSSIHPQFGRFSRDKEIWDLLSQQYTTSDLAQQYQLLGTLHRMRQESGQSINTFLSQMHSIWDQLALFEPKIQEQLVPNGIDPNFLPALVTTAPPMTNMETHDPSTDPSTFQELKATQISHFETPDQPEDLATAILTPEALDTPYSYIPTSENSSLEPFEPPYES</sequence>
<evidence type="ECO:0008006" key="4">
    <source>
        <dbReference type="Google" id="ProtNLM"/>
    </source>
</evidence>
<gene>
    <name evidence="2" type="ORF">RJ639_032760</name>
</gene>
<organism evidence="2 3">
    <name type="scientific">Escallonia herrerae</name>
    <dbReference type="NCBI Taxonomy" id="1293975"/>
    <lineage>
        <taxon>Eukaryota</taxon>
        <taxon>Viridiplantae</taxon>
        <taxon>Streptophyta</taxon>
        <taxon>Embryophyta</taxon>
        <taxon>Tracheophyta</taxon>
        <taxon>Spermatophyta</taxon>
        <taxon>Magnoliopsida</taxon>
        <taxon>eudicotyledons</taxon>
        <taxon>Gunneridae</taxon>
        <taxon>Pentapetalae</taxon>
        <taxon>asterids</taxon>
        <taxon>campanulids</taxon>
        <taxon>Escalloniales</taxon>
        <taxon>Escalloniaceae</taxon>
        <taxon>Escallonia</taxon>
    </lineage>
</organism>
<dbReference type="EMBL" id="JAVXUP010000232">
    <property type="protein sequence ID" value="KAK3033531.1"/>
    <property type="molecule type" value="Genomic_DNA"/>
</dbReference>
<evidence type="ECO:0000256" key="1">
    <source>
        <dbReference type="SAM" id="MobiDB-lite"/>
    </source>
</evidence>
<reference evidence="2" key="1">
    <citation type="submission" date="2022-12" db="EMBL/GenBank/DDBJ databases">
        <title>Draft genome assemblies for two species of Escallonia (Escalloniales).</title>
        <authorList>
            <person name="Chanderbali A."/>
            <person name="Dervinis C."/>
            <person name="Anghel I."/>
            <person name="Soltis D."/>
            <person name="Soltis P."/>
            <person name="Zapata F."/>
        </authorList>
    </citation>
    <scope>NUCLEOTIDE SEQUENCE</scope>
    <source>
        <strain evidence="2">UCBG64.0493</strain>
        <tissue evidence="2">Leaf</tissue>
    </source>
</reference>